<dbReference type="OrthoDB" id="3543532at2"/>
<dbReference type="RefSeq" id="WP_086157713.1">
    <property type="nucleotide sequence ID" value="NZ_CP021121.1"/>
</dbReference>
<dbReference type="KEGG" id="smao:CAG99_04495"/>
<evidence type="ECO:0000256" key="1">
    <source>
        <dbReference type="SAM" id="MobiDB-lite"/>
    </source>
</evidence>
<organism evidence="2 3">
    <name type="scientific">Streptomyces marincola</name>
    <dbReference type="NCBI Taxonomy" id="2878388"/>
    <lineage>
        <taxon>Bacteria</taxon>
        <taxon>Bacillati</taxon>
        <taxon>Actinomycetota</taxon>
        <taxon>Actinomycetes</taxon>
        <taxon>Kitasatosporales</taxon>
        <taxon>Streptomycetaceae</taxon>
        <taxon>Streptomyces</taxon>
    </lineage>
</organism>
<dbReference type="Proteomes" id="UP000194218">
    <property type="component" value="Chromosome"/>
</dbReference>
<accession>A0A1W7CU26</accession>
<feature type="region of interest" description="Disordered" evidence="1">
    <location>
        <begin position="670"/>
        <end position="692"/>
    </location>
</feature>
<protein>
    <submittedName>
        <fullName evidence="2">Uncharacterized protein</fullName>
    </submittedName>
</protein>
<dbReference type="EMBL" id="CP021121">
    <property type="protein sequence ID" value="ARQ68199.1"/>
    <property type="molecule type" value="Genomic_DNA"/>
</dbReference>
<reference evidence="2 3" key="1">
    <citation type="submission" date="2017-05" db="EMBL/GenBank/DDBJ databases">
        <title>Complete genome sequence of Streptomyces sp. SCSIO 03032 revealed the diverse biosynthetic pathways for its bioactive secondary metabolites.</title>
        <authorList>
            <person name="Ma L."/>
            <person name="Zhu Y."/>
            <person name="Zhang W."/>
            <person name="Zhang G."/>
            <person name="Tian X."/>
            <person name="Zhang S."/>
            <person name="Zhang C."/>
        </authorList>
    </citation>
    <scope>NUCLEOTIDE SEQUENCE [LARGE SCALE GENOMIC DNA]</scope>
    <source>
        <strain evidence="2 3">SCSIO 03032</strain>
    </source>
</reference>
<sequence>MPTFEELAELSLETLDRAVEDWRQAKTDFDTMADEARTALRGKAESADWRGVNAGVTKRFITTVADRFGFAHEQAAGIHRVLEDLGNDLRAHRTRLLEVRREAESQGLFVTRNGRVLVNGESPVGGTVEPLAQQELNETREELQPFIDEYAARIERILAEAAETDALADRALRELAGAEDSAFRATDYDTQTIEEVQGRADAERVQELMAMEPAVLSDDELAELDRTLRDQAENEHFGVALATGLGPEGALRFWTGLTAHPYPPGDQERTDLLTSLGNGFGAALGTATRSDDPAMRAWEADMIALGPQRIDLGMSNGPLGFQVMSDLMAGGTYGEEFLTDYGGALISYERAMDAPGLAWNNSSINHLPPEIFARDPMIGYMDALSRTPAAATDVFLRRETMEYLLDRPVDHLPVEHGDGGGYAFRHAIGDALFAATTGTEPGTTATSAPEHSRESRIVLSNAVSILAAVDGDGFPVEYREPLAGILVNRGDLVIDSVAGLHSERPIDKNELFDVVTQISADPASYALLNEGMNYALVQELGSMPDNPDLPLLRAGETVGFLEGAYREAVEAQTAGEIAGASSRVDWATYTIGTAADFVPFAGGALGGAVDIVAQSWLESETNAREADLARDRQEISASREKQLGTLAEHWFTINEAWAIQSEGYNSSDEAQLKLSDAANSGRSTAEGDPNNE</sequence>
<dbReference type="AlphaFoldDB" id="A0A1W7CU26"/>
<evidence type="ECO:0000313" key="2">
    <source>
        <dbReference type="EMBL" id="ARQ68199.1"/>
    </source>
</evidence>
<evidence type="ECO:0000313" key="3">
    <source>
        <dbReference type="Proteomes" id="UP000194218"/>
    </source>
</evidence>
<name>A0A1W7CU26_9ACTN</name>
<keyword evidence="3" id="KW-1185">Reference proteome</keyword>
<proteinExistence type="predicted"/>
<gene>
    <name evidence="2" type="ORF">CAG99_04495</name>
</gene>